<dbReference type="InParanoid" id="W7XH82"/>
<gene>
    <name evidence="4" type="ORF">TTHERM_000492999</name>
</gene>
<keyword evidence="2" id="KW-0106">Calcium</keyword>
<dbReference type="PANTHER" id="PTHR23050">
    <property type="entry name" value="CALCIUM BINDING PROTEIN"/>
    <property type="match status" value="1"/>
</dbReference>
<dbReference type="GO" id="GO:0005509">
    <property type="term" value="F:calcium ion binding"/>
    <property type="evidence" value="ECO:0007669"/>
    <property type="project" value="InterPro"/>
</dbReference>
<dbReference type="PROSITE" id="PS00018">
    <property type="entry name" value="EF_HAND_1"/>
    <property type="match status" value="1"/>
</dbReference>
<dbReference type="OrthoDB" id="26525at2759"/>
<evidence type="ECO:0000313" key="4">
    <source>
        <dbReference type="EMBL" id="EWS72389.1"/>
    </source>
</evidence>
<dbReference type="GO" id="GO:0016787">
    <property type="term" value="F:hydrolase activity"/>
    <property type="evidence" value="ECO:0007669"/>
    <property type="project" value="UniProtKB-KW"/>
</dbReference>
<proteinExistence type="predicted"/>
<dbReference type="GeneID" id="24439266"/>
<dbReference type="Gene3D" id="1.10.238.10">
    <property type="entry name" value="EF-hand"/>
    <property type="match status" value="1"/>
</dbReference>
<reference evidence="5" key="1">
    <citation type="journal article" date="2006" name="PLoS Biol.">
        <title>Macronuclear genome sequence of the ciliate Tetrahymena thermophila, a model eukaryote.</title>
        <authorList>
            <person name="Eisen J.A."/>
            <person name="Coyne R.S."/>
            <person name="Wu M."/>
            <person name="Wu D."/>
            <person name="Thiagarajan M."/>
            <person name="Wortman J.R."/>
            <person name="Badger J.H."/>
            <person name="Ren Q."/>
            <person name="Amedeo P."/>
            <person name="Jones K.M."/>
            <person name="Tallon L.J."/>
            <person name="Delcher A.L."/>
            <person name="Salzberg S.L."/>
            <person name="Silva J.C."/>
            <person name="Haas B.J."/>
            <person name="Majoros W.H."/>
            <person name="Farzad M."/>
            <person name="Carlton J.M."/>
            <person name="Smith R.K. Jr."/>
            <person name="Garg J."/>
            <person name="Pearlman R.E."/>
            <person name="Karrer K.M."/>
            <person name="Sun L."/>
            <person name="Manning G."/>
            <person name="Elde N.C."/>
            <person name="Turkewitz A.P."/>
            <person name="Asai D.J."/>
            <person name="Wilkes D.E."/>
            <person name="Wang Y."/>
            <person name="Cai H."/>
            <person name="Collins K."/>
            <person name="Stewart B.A."/>
            <person name="Lee S.R."/>
            <person name="Wilamowska K."/>
            <person name="Weinberg Z."/>
            <person name="Ruzzo W.L."/>
            <person name="Wloga D."/>
            <person name="Gaertig J."/>
            <person name="Frankel J."/>
            <person name="Tsao C.-C."/>
            <person name="Gorovsky M.A."/>
            <person name="Keeling P.J."/>
            <person name="Waller R.F."/>
            <person name="Patron N.J."/>
            <person name="Cherry J.M."/>
            <person name="Stover N.A."/>
            <person name="Krieger C.J."/>
            <person name="del Toro C."/>
            <person name="Ryder H.F."/>
            <person name="Williamson S.C."/>
            <person name="Barbeau R.A."/>
            <person name="Hamilton E.P."/>
            <person name="Orias E."/>
        </authorList>
    </citation>
    <scope>NUCLEOTIDE SEQUENCE [LARGE SCALE GENOMIC DNA]</scope>
    <source>
        <strain evidence="5">SB210</strain>
    </source>
</reference>
<evidence type="ECO:0000313" key="5">
    <source>
        <dbReference type="Proteomes" id="UP000009168"/>
    </source>
</evidence>
<name>W7XH82_TETTS</name>
<dbReference type="InterPro" id="IPR002048">
    <property type="entry name" value="EF_hand_dom"/>
</dbReference>
<evidence type="ECO:0000259" key="3">
    <source>
        <dbReference type="PROSITE" id="PS50222"/>
    </source>
</evidence>
<keyword evidence="4" id="KW-0378">Hydrolase</keyword>
<evidence type="ECO:0000256" key="1">
    <source>
        <dbReference type="ARBA" id="ARBA00022737"/>
    </source>
</evidence>
<dbReference type="PROSITE" id="PS50222">
    <property type="entry name" value="EF_HAND_2"/>
    <property type="match status" value="1"/>
</dbReference>
<dbReference type="SMART" id="SM00054">
    <property type="entry name" value="EFh"/>
    <property type="match status" value="2"/>
</dbReference>
<dbReference type="Proteomes" id="UP000009168">
    <property type="component" value="Unassembled WGS sequence"/>
</dbReference>
<accession>W7XH82</accession>
<dbReference type="Pfam" id="PF13499">
    <property type="entry name" value="EF-hand_7"/>
    <property type="match status" value="1"/>
</dbReference>
<feature type="domain" description="EF-hand" evidence="3">
    <location>
        <begin position="100"/>
        <end position="135"/>
    </location>
</feature>
<protein>
    <submittedName>
        <fullName evidence="4">Ubiquitin carboxyl-terminal hydrolase</fullName>
    </submittedName>
</protein>
<dbReference type="AlphaFoldDB" id="W7XH82"/>
<organism evidence="4 5">
    <name type="scientific">Tetrahymena thermophila (strain SB210)</name>
    <dbReference type="NCBI Taxonomy" id="312017"/>
    <lineage>
        <taxon>Eukaryota</taxon>
        <taxon>Sar</taxon>
        <taxon>Alveolata</taxon>
        <taxon>Ciliophora</taxon>
        <taxon>Intramacronucleata</taxon>
        <taxon>Oligohymenophorea</taxon>
        <taxon>Hymenostomatida</taxon>
        <taxon>Tetrahymenina</taxon>
        <taxon>Tetrahymenidae</taxon>
        <taxon>Tetrahymena</taxon>
    </lineage>
</organism>
<keyword evidence="1" id="KW-0677">Repeat</keyword>
<dbReference type="SUPFAM" id="SSF47473">
    <property type="entry name" value="EF-hand"/>
    <property type="match status" value="1"/>
</dbReference>
<dbReference type="EMBL" id="GG662512">
    <property type="protein sequence ID" value="EWS72389.1"/>
    <property type="molecule type" value="Genomic_DNA"/>
</dbReference>
<dbReference type="InterPro" id="IPR011992">
    <property type="entry name" value="EF-hand-dom_pair"/>
</dbReference>
<sequence length="243" mass="28299">MRFMVNLTTVNCNNINIKISDSKHYRNSVISSQLMRKSYLQTTPLASSRRQEDALSVISGQSSQRMRSTGNQKFLNTNVSVRRSQLFDASKYVCEELDAEQIIQLREVFNRWDQDQSGTLAPNELKLALMQYEKNISQTQINQLLGVVDIEEKGEIDFENFISIYKREVILKFINIMYSQYDIKKQGYITVQDLTQFTERKLKKKENEETLIKIIQTVGNGQQITKSQFTAVMLNHFKMLRNS</sequence>
<dbReference type="InterPro" id="IPR050145">
    <property type="entry name" value="Centrin_CML-like"/>
</dbReference>
<dbReference type="InterPro" id="IPR018247">
    <property type="entry name" value="EF_Hand_1_Ca_BS"/>
</dbReference>
<dbReference type="KEGG" id="tet:TTHERM_000492999"/>
<dbReference type="RefSeq" id="XP_012655073.1">
    <property type="nucleotide sequence ID" value="XM_012799619.1"/>
</dbReference>
<keyword evidence="5" id="KW-1185">Reference proteome</keyword>
<evidence type="ECO:0000256" key="2">
    <source>
        <dbReference type="ARBA" id="ARBA00022837"/>
    </source>
</evidence>